<evidence type="ECO:0000256" key="1">
    <source>
        <dbReference type="SAM" id="Coils"/>
    </source>
</evidence>
<sequence length="188" mass="20408">MGSSNIVLLIATVVLLGLTGSSAKERRPTIISEDASPKLEYPPASIKQVASDAKPLLRYLKMAGKPEEEERAGINVSFLKNLQKKLPGADALKSAAAAKAAAAQAKKAQAAAKKAQAAAEKAKMANMFKITSTRDDHLFLKFNEWRNSGKTDLQVIDGVYSAMRSNGWTTKKAIQIGNQYRRWLSVFT</sequence>
<protein>
    <submittedName>
        <fullName evidence="4">ABC transporter A family member 1</fullName>
    </submittedName>
</protein>
<evidence type="ECO:0000313" key="7">
    <source>
        <dbReference type="Proteomes" id="UP000054636"/>
    </source>
</evidence>
<feature type="chain" id="PRO_5010443771" evidence="2">
    <location>
        <begin position="24"/>
        <end position="188"/>
    </location>
</feature>
<dbReference type="AlphaFoldDB" id="A0A0W8CGM3"/>
<dbReference type="Proteomes" id="UP000052943">
    <property type="component" value="Unassembled WGS sequence"/>
</dbReference>
<dbReference type="EMBL" id="LNFO01000120">
    <property type="protein sequence ID" value="KUG02045.1"/>
    <property type="molecule type" value="Genomic_DNA"/>
</dbReference>
<proteinExistence type="predicted"/>
<reference evidence="6 7" key="1">
    <citation type="submission" date="2015-11" db="EMBL/GenBank/DDBJ databases">
        <title>Genomes and virulence difference between two physiological races of Phytophthora nicotianae.</title>
        <authorList>
            <person name="Liu H."/>
            <person name="Ma X."/>
            <person name="Yu H."/>
            <person name="Fang D."/>
            <person name="Li Y."/>
            <person name="Wang X."/>
            <person name="Wang W."/>
            <person name="Dong Y."/>
            <person name="Xiao B."/>
        </authorList>
    </citation>
    <scope>NUCLEOTIDE SEQUENCE [LARGE SCALE GENOMIC DNA]</scope>
    <source>
        <strain evidence="6">race 0</strain>
        <strain evidence="3">Race 0</strain>
        <strain evidence="4">Race 1</strain>
        <strain evidence="7">race 1</strain>
    </source>
</reference>
<keyword evidence="2" id="KW-0732">Signal</keyword>
<dbReference type="OrthoDB" id="129868at2759"/>
<accession>A0A0W8CGM3</accession>
<feature type="coiled-coil region" evidence="1">
    <location>
        <begin position="98"/>
        <end position="125"/>
    </location>
</feature>
<dbReference type="Proteomes" id="UP000054636">
    <property type="component" value="Unassembled WGS sequence"/>
</dbReference>
<dbReference type="EMBL" id="LNFO01003324">
    <property type="protein sequence ID" value="KUF83286.1"/>
    <property type="molecule type" value="Genomic_DNA"/>
</dbReference>
<comment type="caution">
    <text evidence="3">The sequence shown here is derived from an EMBL/GenBank/DDBJ whole genome shotgun (WGS) entry which is preliminary data.</text>
</comment>
<evidence type="ECO:0000313" key="4">
    <source>
        <dbReference type="EMBL" id="KUF98738.1"/>
    </source>
</evidence>
<keyword evidence="1" id="KW-0175">Coiled coil</keyword>
<evidence type="ECO:0000313" key="3">
    <source>
        <dbReference type="EMBL" id="KUF83286.1"/>
    </source>
</evidence>
<evidence type="ECO:0000256" key="2">
    <source>
        <dbReference type="SAM" id="SignalP"/>
    </source>
</evidence>
<organism evidence="3 6">
    <name type="scientific">Phytophthora nicotianae</name>
    <name type="common">Potato buckeye rot agent</name>
    <name type="synonym">Phytophthora parasitica</name>
    <dbReference type="NCBI Taxonomy" id="4792"/>
    <lineage>
        <taxon>Eukaryota</taxon>
        <taxon>Sar</taxon>
        <taxon>Stramenopiles</taxon>
        <taxon>Oomycota</taxon>
        <taxon>Peronosporomycetes</taxon>
        <taxon>Peronosporales</taxon>
        <taxon>Peronosporaceae</taxon>
        <taxon>Phytophthora</taxon>
    </lineage>
</organism>
<gene>
    <name evidence="3" type="ORF">AM587_10003225</name>
    <name evidence="5" type="ORF">AM587_10004623</name>
    <name evidence="4" type="ORF">AM588_10009219</name>
</gene>
<dbReference type="EMBL" id="LNFP01000056">
    <property type="protein sequence ID" value="KUF98738.1"/>
    <property type="molecule type" value="Genomic_DNA"/>
</dbReference>
<evidence type="ECO:0000313" key="6">
    <source>
        <dbReference type="Proteomes" id="UP000052943"/>
    </source>
</evidence>
<evidence type="ECO:0000313" key="5">
    <source>
        <dbReference type="EMBL" id="KUG02045.1"/>
    </source>
</evidence>
<name>A0A0W8CGM3_PHYNI</name>
<feature type="signal peptide" evidence="2">
    <location>
        <begin position="1"/>
        <end position="23"/>
    </location>
</feature>